<keyword evidence="3 5" id="KW-1133">Transmembrane helix</keyword>
<dbReference type="EMBL" id="CH476749">
    <property type="protein sequence ID" value="EIE91252.1"/>
    <property type="molecule type" value="Genomic_DNA"/>
</dbReference>
<organism evidence="7 8">
    <name type="scientific">Rhizopus delemar (strain RA 99-880 / ATCC MYA-4621 / FGSC 9543 / NRRL 43880)</name>
    <name type="common">Mucormycosis agent</name>
    <name type="synonym">Rhizopus arrhizus var. delemar</name>
    <dbReference type="NCBI Taxonomy" id="246409"/>
    <lineage>
        <taxon>Eukaryota</taxon>
        <taxon>Fungi</taxon>
        <taxon>Fungi incertae sedis</taxon>
        <taxon>Mucoromycota</taxon>
        <taxon>Mucoromycotina</taxon>
        <taxon>Mucoromycetes</taxon>
        <taxon>Mucorales</taxon>
        <taxon>Mucorineae</taxon>
        <taxon>Rhizopodaceae</taxon>
        <taxon>Rhizopus</taxon>
    </lineage>
</organism>
<dbReference type="VEuPathDB" id="FungiDB:RO3G_15963"/>
<dbReference type="GO" id="GO:0016020">
    <property type="term" value="C:membrane"/>
    <property type="evidence" value="ECO:0007669"/>
    <property type="project" value="UniProtKB-SubCell"/>
</dbReference>
<feature type="domain" description="TM7S3/TM198-like" evidence="6">
    <location>
        <begin position="5"/>
        <end position="66"/>
    </location>
</feature>
<feature type="transmembrane region" description="Helical" evidence="5">
    <location>
        <begin position="6"/>
        <end position="28"/>
    </location>
</feature>
<dbReference type="InParanoid" id="I1CS22"/>
<evidence type="ECO:0000313" key="7">
    <source>
        <dbReference type="EMBL" id="EIE91252.1"/>
    </source>
</evidence>
<dbReference type="OMA" id="EDILTFR"/>
<dbReference type="InterPro" id="IPR025256">
    <property type="entry name" value="TM7S3/TM198-like_dom"/>
</dbReference>
<name>I1CS22_RHIO9</name>
<evidence type="ECO:0000259" key="6">
    <source>
        <dbReference type="Pfam" id="PF13886"/>
    </source>
</evidence>
<dbReference type="Proteomes" id="UP000009138">
    <property type="component" value="Unassembled WGS sequence"/>
</dbReference>
<dbReference type="Pfam" id="PF13886">
    <property type="entry name" value="TM7S3_TM198"/>
    <property type="match status" value="1"/>
</dbReference>
<keyword evidence="4 5" id="KW-0472">Membrane</keyword>
<evidence type="ECO:0000256" key="5">
    <source>
        <dbReference type="SAM" id="Phobius"/>
    </source>
</evidence>
<sequence length="76" mass="8778">MVIEFAAVIICMSFLGSYLFILGLDLFIETGFSNSIIKLLQMRSPEKIKYIIDYKVYGMLGGIFGLWREKIWLTCD</sequence>
<keyword evidence="8" id="KW-1185">Reference proteome</keyword>
<dbReference type="AlphaFoldDB" id="I1CS22"/>
<protein>
    <recommendedName>
        <fullName evidence="6">TM7S3/TM198-like domain-containing protein</fullName>
    </recommendedName>
</protein>
<comment type="subcellular location">
    <subcellularLocation>
        <location evidence="1">Membrane</location>
        <topology evidence="1">Multi-pass membrane protein</topology>
    </subcellularLocation>
</comment>
<dbReference type="RefSeq" id="XP_067526648.1">
    <property type="nucleotide sequence ID" value="XM_067670547.1"/>
</dbReference>
<dbReference type="STRING" id="246409.I1CS22"/>
<evidence type="ECO:0000256" key="1">
    <source>
        <dbReference type="ARBA" id="ARBA00004141"/>
    </source>
</evidence>
<evidence type="ECO:0000256" key="4">
    <source>
        <dbReference type="ARBA" id="ARBA00023136"/>
    </source>
</evidence>
<dbReference type="GeneID" id="93622928"/>
<proteinExistence type="predicted"/>
<evidence type="ECO:0000256" key="3">
    <source>
        <dbReference type="ARBA" id="ARBA00022989"/>
    </source>
</evidence>
<evidence type="ECO:0000313" key="8">
    <source>
        <dbReference type="Proteomes" id="UP000009138"/>
    </source>
</evidence>
<accession>I1CS22</accession>
<dbReference type="OrthoDB" id="102260at2759"/>
<gene>
    <name evidence="7" type="ORF">RO3G_15963</name>
</gene>
<keyword evidence="2 5" id="KW-0812">Transmembrane</keyword>
<reference evidence="7 8" key="1">
    <citation type="journal article" date="2009" name="PLoS Genet.">
        <title>Genomic analysis of the basal lineage fungus Rhizopus oryzae reveals a whole-genome duplication.</title>
        <authorList>
            <person name="Ma L.-J."/>
            <person name="Ibrahim A.S."/>
            <person name="Skory C."/>
            <person name="Grabherr M.G."/>
            <person name="Burger G."/>
            <person name="Butler M."/>
            <person name="Elias M."/>
            <person name="Idnurm A."/>
            <person name="Lang B.F."/>
            <person name="Sone T."/>
            <person name="Abe A."/>
            <person name="Calvo S.E."/>
            <person name="Corrochano L.M."/>
            <person name="Engels R."/>
            <person name="Fu J."/>
            <person name="Hansberg W."/>
            <person name="Kim J.-M."/>
            <person name="Kodira C.D."/>
            <person name="Koehrsen M.J."/>
            <person name="Liu B."/>
            <person name="Miranda-Saavedra D."/>
            <person name="O'Leary S."/>
            <person name="Ortiz-Castellanos L."/>
            <person name="Poulter R."/>
            <person name="Rodriguez-Romero J."/>
            <person name="Ruiz-Herrera J."/>
            <person name="Shen Y.-Q."/>
            <person name="Zeng Q."/>
            <person name="Galagan J."/>
            <person name="Birren B.W."/>
            <person name="Cuomo C.A."/>
            <person name="Wickes B.L."/>
        </authorList>
    </citation>
    <scope>NUCLEOTIDE SEQUENCE [LARGE SCALE GENOMIC DNA]</scope>
    <source>
        <strain evidence="8">RA 99-880 / ATCC MYA-4621 / FGSC 9543 / NRRL 43880</strain>
    </source>
</reference>
<evidence type="ECO:0000256" key="2">
    <source>
        <dbReference type="ARBA" id="ARBA00022692"/>
    </source>
</evidence>